<evidence type="ECO:0000256" key="1">
    <source>
        <dbReference type="SAM" id="Phobius"/>
    </source>
</evidence>
<keyword evidence="1" id="KW-0812">Transmembrane</keyword>
<dbReference type="STRING" id="58343.AQJ46_23940"/>
<comment type="caution">
    <text evidence="2">The sequence shown here is derived from an EMBL/GenBank/DDBJ whole genome shotgun (WGS) entry which is preliminary data.</text>
</comment>
<dbReference type="PANTHER" id="PTHR20992:SF9">
    <property type="entry name" value="AT15442P-RELATED"/>
    <property type="match status" value="1"/>
</dbReference>
<dbReference type="Pfam" id="PF04087">
    <property type="entry name" value="DUF389"/>
    <property type="match status" value="1"/>
</dbReference>
<feature type="transmembrane region" description="Helical" evidence="1">
    <location>
        <begin position="119"/>
        <end position="136"/>
    </location>
</feature>
<dbReference type="AlphaFoldDB" id="A0A117R2I0"/>
<keyword evidence="1" id="KW-1133">Transmembrane helix</keyword>
<accession>A0A117R2I0</accession>
<feature type="transmembrane region" description="Helical" evidence="1">
    <location>
        <begin position="278"/>
        <end position="297"/>
    </location>
</feature>
<dbReference type="Proteomes" id="UP000053669">
    <property type="component" value="Unassembled WGS sequence"/>
</dbReference>
<keyword evidence="1" id="KW-0472">Membrane</keyword>
<dbReference type="InterPro" id="IPR005240">
    <property type="entry name" value="DUF389"/>
</dbReference>
<dbReference type="PANTHER" id="PTHR20992">
    <property type="entry name" value="AT15442P-RELATED"/>
    <property type="match status" value="1"/>
</dbReference>
<sequence length="320" mass="34160">MDMIHVRAVCPPDLTERTMALLSAETCVLNLHLQTGRVRHPEGDAIECDVLTGAANEVLRGLRDLGLEHRGTLVLDPVDTVFSDLAARTGSEVLGARLRAPVWEQVEARIRAEGRYPPSFYLFLVIAGLIGAVGIITNSQILIVAAMVVGPEYGAMTSIALGIDHRARPRIEQGLMALLVGFLLAIVATFLFALLVRGFGLQPRAFELGLRPVSSLIDTPNFFSAAVAVLAGIVGIVSLAEARTSALLGVFISVTTIPAAADIGVSSAFASWDEARGSLLQLLLNIVVLIVVGTGTLKCQRAIWRRVSARRGERADRPTA</sequence>
<organism evidence="2 3">
    <name type="scientific">Streptomyces canus</name>
    <dbReference type="NCBI Taxonomy" id="58343"/>
    <lineage>
        <taxon>Bacteria</taxon>
        <taxon>Bacillati</taxon>
        <taxon>Actinomycetota</taxon>
        <taxon>Actinomycetes</taxon>
        <taxon>Kitasatosporales</taxon>
        <taxon>Streptomycetaceae</taxon>
        <taxon>Streptomyces</taxon>
        <taxon>Streptomyces aurantiacus group</taxon>
    </lineage>
</organism>
<reference evidence="2 3" key="1">
    <citation type="submission" date="2015-10" db="EMBL/GenBank/DDBJ databases">
        <title>Draft genome sequence of Streptomyces canus DSM 40017, type strain for the species Streptomyces canus.</title>
        <authorList>
            <person name="Ruckert C."/>
            <person name="Winkler A."/>
            <person name="Kalinowski J."/>
            <person name="Kampfer P."/>
            <person name="Glaeser S."/>
        </authorList>
    </citation>
    <scope>NUCLEOTIDE SEQUENCE [LARGE SCALE GENOMIC DNA]</scope>
    <source>
        <strain evidence="2 3">DSM 40017</strain>
    </source>
</reference>
<evidence type="ECO:0008006" key="4">
    <source>
        <dbReference type="Google" id="ProtNLM"/>
    </source>
</evidence>
<evidence type="ECO:0000313" key="2">
    <source>
        <dbReference type="EMBL" id="KUN67335.1"/>
    </source>
</evidence>
<feature type="transmembrane region" description="Helical" evidence="1">
    <location>
        <begin position="175"/>
        <end position="200"/>
    </location>
</feature>
<name>A0A117R2I0_9ACTN</name>
<evidence type="ECO:0000313" key="3">
    <source>
        <dbReference type="Proteomes" id="UP000053669"/>
    </source>
</evidence>
<dbReference type="RefSeq" id="WP_059207544.1">
    <property type="nucleotide sequence ID" value="NZ_KQ948662.1"/>
</dbReference>
<feature type="transmembrane region" description="Helical" evidence="1">
    <location>
        <begin position="142"/>
        <end position="163"/>
    </location>
</feature>
<feature type="transmembrane region" description="Helical" evidence="1">
    <location>
        <begin position="220"/>
        <end position="240"/>
    </location>
</feature>
<protein>
    <recommendedName>
        <fullName evidence="4">DUF389 domain-containing protein</fullName>
    </recommendedName>
</protein>
<gene>
    <name evidence="2" type="ORF">AQJ46_23940</name>
</gene>
<feature type="transmembrane region" description="Helical" evidence="1">
    <location>
        <begin position="247"/>
        <end position="272"/>
    </location>
</feature>
<dbReference type="EMBL" id="LMWU01000022">
    <property type="protein sequence ID" value="KUN67335.1"/>
    <property type="molecule type" value="Genomic_DNA"/>
</dbReference>
<proteinExistence type="predicted"/>